<dbReference type="OrthoDB" id="9805416at2"/>
<protein>
    <recommendedName>
        <fullName evidence="9">Lactate dehydrogenase</fullName>
    </recommendedName>
</protein>
<sequence>MPPEILQMCPLSPKLDAALAADFQIHRLWEQADAPGYLEQHGQRITGVATAAPTGVMPSIMAALPALQVVSCRGVGLDKIDLEAAQQRGIQVAGTFGTLSDCVADLAFALLLDCARQLSAADRYVRAGKWQQARYPLTTRLSGKRLGIVGLGQIGRMVAKRASGFDMQVAYTNRRRADGVAYRFEPELVELARWSDFLVIAAAGGADTHHLIDARVLEALGPNGYLVNVSRGSVVDEAALLEALLEGRIAGAGLDVFEHEPNIAQAFLSLDNVVLAPHMGSGTVETREAMEDLVLENLRAFFNEGQVRTPAF</sequence>
<evidence type="ECO:0000256" key="2">
    <source>
        <dbReference type="ARBA" id="ARBA00023002"/>
    </source>
</evidence>
<feature type="domain" description="D-isomer specific 2-hydroxyacid dehydrogenase NAD-binding" evidence="6">
    <location>
        <begin position="108"/>
        <end position="280"/>
    </location>
</feature>
<dbReference type="Pfam" id="PF02826">
    <property type="entry name" value="2-Hacid_dh_C"/>
    <property type="match status" value="1"/>
</dbReference>
<keyword evidence="2 4" id="KW-0560">Oxidoreductase</keyword>
<keyword evidence="3" id="KW-0520">NAD</keyword>
<dbReference type="AlphaFoldDB" id="A0A1G7GC81"/>
<comment type="similarity">
    <text evidence="4">Belongs to the D-isomer specific 2-hydroxyacid dehydrogenase family.</text>
</comment>
<evidence type="ECO:0000259" key="5">
    <source>
        <dbReference type="Pfam" id="PF00389"/>
    </source>
</evidence>
<evidence type="ECO:0000259" key="6">
    <source>
        <dbReference type="Pfam" id="PF02826"/>
    </source>
</evidence>
<dbReference type="EMBL" id="FNBM01000001">
    <property type="protein sequence ID" value="SDE85717.1"/>
    <property type="molecule type" value="Genomic_DNA"/>
</dbReference>
<evidence type="ECO:0000313" key="7">
    <source>
        <dbReference type="EMBL" id="SDE85717.1"/>
    </source>
</evidence>
<dbReference type="Pfam" id="PF00389">
    <property type="entry name" value="2-Hacid_dh"/>
    <property type="match status" value="1"/>
</dbReference>
<feature type="domain" description="D-isomer specific 2-hydroxyacid dehydrogenase catalytic" evidence="5">
    <location>
        <begin position="50"/>
        <end position="309"/>
    </location>
</feature>
<dbReference type="PANTHER" id="PTHR10996">
    <property type="entry name" value="2-HYDROXYACID DEHYDROGENASE-RELATED"/>
    <property type="match status" value="1"/>
</dbReference>
<dbReference type="Proteomes" id="UP000243378">
    <property type="component" value="Unassembled WGS sequence"/>
</dbReference>
<proteinExistence type="inferred from homology"/>
<evidence type="ECO:0000256" key="3">
    <source>
        <dbReference type="ARBA" id="ARBA00023027"/>
    </source>
</evidence>
<evidence type="ECO:0000313" key="8">
    <source>
        <dbReference type="Proteomes" id="UP000243378"/>
    </source>
</evidence>
<dbReference type="InterPro" id="IPR050223">
    <property type="entry name" value="D-isomer_2-hydroxyacid_DH"/>
</dbReference>
<organism evidence="7 8">
    <name type="scientific">Phytopseudomonas seleniipraecipitans</name>
    <dbReference type="NCBI Taxonomy" id="640205"/>
    <lineage>
        <taxon>Bacteria</taxon>
        <taxon>Pseudomonadati</taxon>
        <taxon>Pseudomonadota</taxon>
        <taxon>Gammaproteobacteria</taxon>
        <taxon>Pseudomonadales</taxon>
        <taxon>Pseudomonadaceae</taxon>
        <taxon>Phytopseudomonas</taxon>
    </lineage>
</organism>
<dbReference type="InterPro" id="IPR006140">
    <property type="entry name" value="D-isomer_DH_NAD-bd"/>
</dbReference>
<keyword evidence="1" id="KW-0521">NADP</keyword>
<dbReference type="GO" id="GO:0051287">
    <property type="term" value="F:NAD binding"/>
    <property type="evidence" value="ECO:0007669"/>
    <property type="project" value="InterPro"/>
</dbReference>
<dbReference type="GO" id="GO:0016618">
    <property type="term" value="F:hydroxypyruvate reductase [NAD(P)H] activity"/>
    <property type="evidence" value="ECO:0007669"/>
    <property type="project" value="TreeGrafter"/>
</dbReference>
<dbReference type="SUPFAM" id="SSF52283">
    <property type="entry name" value="Formate/glycerate dehydrogenase catalytic domain-like"/>
    <property type="match status" value="1"/>
</dbReference>
<dbReference type="CDD" id="cd12156">
    <property type="entry name" value="HPPR"/>
    <property type="match status" value="1"/>
</dbReference>
<gene>
    <name evidence="7" type="ORF">SAMN05216381_0125</name>
</gene>
<evidence type="ECO:0000256" key="1">
    <source>
        <dbReference type="ARBA" id="ARBA00022857"/>
    </source>
</evidence>
<dbReference type="SUPFAM" id="SSF51735">
    <property type="entry name" value="NAD(P)-binding Rossmann-fold domains"/>
    <property type="match status" value="1"/>
</dbReference>
<name>A0A1G7GC81_9GAMM</name>
<dbReference type="STRING" id="640205.SAMN05216381_0125"/>
<reference evidence="7 8" key="1">
    <citation type="submission" date="2016-10" db="EMBL/GenBank/DDBJ databases">
        <authorList>
            <person name="de Groot N.N."/>
        </authorList>
    </citation>
    <scope>NUCLEOTIDE SEQUENCE [LARGE SCALE GENOMIC DNA]</scope>
    <source>
        <strain evidence="7 8">LMG 25475</strain>
    </source>
</reference>
<dbReference type="InterPro" id="IPR036291">
    <property type="entry name" value="NAD(P)-bd_dom_sf"/>
</dbReference>
<evidence type="ECO:0000256" key="4">
    <source>
        <dbReference type="RuleBase" id="RU003719"/>
    </source>
</evidence>
<dbReference type="RefSeq" id="WP_092363492.1">
    <property type="nucleotide sequence ID" value="NZ_FNBM01000001.1"/>
</dbReference>
<dbReference type="GO" id="GO:0005829">
    <property type="term" value="C:cytosol"/>
    <property type="evidence" value="ECO:0007669"/>
    <property type="project" value="TreeGrafter"/>
</dbReference>
<dbReference type="Gene3D" id="3.40.50.720">
    <property type="entry name" value="NAD(P)-binding Rossmann-like Domain"/>
    <property type="match status" value="2"/>
</dbReference>
<dbReference type="InterPro" id="IPR006139">
    <property type="entry name" value="D-isomer_2_OHA_DH_cat_dom"/>
</dbReference>
<dbReference type="GO" id="GO:0030267">
    <property type="term" value="F:glyoxylate reductase (NADPH) activity"/>
    <property type="evidence" value="ECO:0007669"/>
    <property type="project" value="TreeGrafter"/>
</dbReference>
<accession>A0A1G7GC81</accession>
<dbReference type="PANTHER" id="PTHR10996:SF178">
    <property type="entry name" value="2-HYDROXYACID DEHYDROGENASE YGL185C-RELATED"/>
    <property type="match status" value="1"/>
</dbReference>
<dbReference type="FunFam" id="3.40.50.720:FF:000213">
    <property type="entry name" value="Putative 2-hydroxyacid dehydrogenase"/>
    <property type="match status" value="1"/>
</dbReference>
<evidence type="ECO:0008006" key="9">
    <source>
        <dbReference type="Google" id="ProtNLM"/>
    </source>
</evidence>